<dbReference type="InterPro" id="IPR039355">
    <property type="entry name" value="Transcription_factor_GATA"/>
</dbReference>
<keyword evidence="8" id="KW-0010">Activator</keyword>
<reference evidence="14" key="1">
    <citation type="submission" date="2020-11" db="EMBL/GenBank/DDBJ databases">
        <authorList>
            <person name="Tran Van P."/>
        </authorList>
    </citation>
    <scope>NUCLEOTIDE SEQUENCE</scope>
</reference>
<feature type="region of interest" description="Disordered" evidence="12">
    <location>
        <begin position="100"/>
        <end position="122"/>
    </location>
</feature>
<dbReference type="GO" id="GO:0045165">
    <property type="term" value="P:cell fate commitment"/>
    <property type="evidence" value="ECO:0007669"/>
    <property type="project" value="TreeGrafter"/>
</dbReference>
<evidence type="ECO:0000256" key="10">
    <source>
        <dbReference type="ARBA" id="ARBA00023242"/>
    </source>
</evidence>
<evidence type="ECO:0000256" key="3">
    <source>
        <dbReference type="ARBA" id="ARBA00022737"/>
    </source>
</evidence>
<dbReference type="PROSITE" id="PS50114">
    <property type="entry name" value="GATA_ZN_FINGER_2"/>
    <property type="match status" value="2"/>
</dbReference>
<dbReference type="GO" id="GO:0008270">
    <property type="term" value="F:zinc ion binding"/>
    <property type="evidence" value="ECO:0007669"/>
    <property type="project" value="UniProtKB-KW"/>
</dbReference>
<keyword evidence="2" id="KW-0479">Metal-binding</keyword>
<feature type="region of interest" description="Disordered" evidence="12">
    <location>
        <begin position="500"/>
        <end position="522"/>
    </location>
</feature>
<feature type="region of interest" description="Disordered" evidence="12">
    <location>
        <begin position="1"/>
        <end position="22"/>
    </location>
</feature>
<dbReference type="GO" id="GO:0000122">
    <property type="term" value="P:negative regulation of transcription by RNA polymerase II"/>
    <property type="evidence" value="ECO:0007669"/>
    <property type="project" value="TreeGrafter"/>
</dbReference>
<feature type="compositionally biased region" description="Low complexity" evidence="12">
    <location>
        <begin position="155"/>
        <end position="165"/>
    </location>
</feature>
<dbReference type="InterPro" id="IPR000679">
    <property type="entry name" value="Znf_GATA"/>
</dbReference>
<sequence>MEPWGGAWPGRRLDAASPPVHEDSTIGRQMSLFAAAAYPSPQAITYACCGPVSMVTERWYNSSGEGSGSYADNVGAGNDVSNNVTEIPQFFPPPIDHHHLHGHQGQGIGTPRARYYAHPSHGPYPSASTHAAVAAAAMGGGGMVRALHGWFTATSPAGSASSPSGEGKSDHSTSWNCFPNPKAYHPSSSSSSTSPSPSNNSYNPASINPFPFPPTPPKDGGSTPDTPAGGDNSAWNNTNNTNNEDQDVKPNLMMTSIGAMVQAAAACVKPGSIASQREGTSSSTSNPSLIQSSNSYTSSSFYPNVSSNSNYYPSPSESYLHSPFNSASKAASISSVKPKTKSRSMAEGRECVNCGATSTPLWRRDGTGHYLCNACGLYHKMNGQNRPLIKPKRRLSASRRAGTSCSNCKTTTTTLWRRNQHGEPVCNACGLYFKLHNVSFKPTLYIFFYFILVGEGGRGSAWWFGRVEKKVNPSISKIIPPLPFLEKVNRPLTMKKEGIQTRNRKLSAKSKKKKNGLTFPDILKPLDGKGGFPGFGATGATTHGYPHASYMYGAGAAAGMAGMAAAAHHHHHSHGHGGTMGGGGLGVGLGHHPHSGFTGHMAMAGSLAAAGFPATNLSFTSPTTLALSHSNSM</sequence>
<keyword evidence="9" id="KW-0804">Transcription</keyword>
<evidence type="ECO:0000256" key="9">
    <source>
        <dbReference type="ARBA" id="ARBA00023163"/>
    </source>
</evidence>
<dbReference type="InterPro" id="IPR013088">
    <property type="entry name" value="Znf_NHR/GATA"/>
</dbReference>
<proteinExistence type="predicted"/>
<keyword evidence="6" id="KW-0805">Transcription regulation</keyword>
<dbReference type="PRINTS" id="PR00619">
    <property type="entry name" value="GATAZNFINGER"/>
</dbReference>
<dbReference type="AlphaFoldDB" id="A0A7R9FQX7"/>
<keyword evidence="5" id="KW-0862">Zinc</keyword>
<keyword evidence="3" id="KW-0677">Repeat</keyword>
<dbReference type="GO" id="GO:0000981">
    <property type="term" value="F:DNA-binding transcription factor activity, RNA polymerase II-specific"/>
    <property type="evidence" value="ECO:0007669"/>
    <property type="project" value="TreeGrafter"/>
</dbReference>
<keyword evidence="4 11" id="KW-0863">Zinc-finger</keyword>
<evidence type="ECO:0000256" key="7">
    <source>
        <dbReference type="ARBA" id="ARBA00023125"/>
    </source>
</evidence>
<dbReference type="EMBL" id="LR903156">
    <property type="protein sequence ID" value="CAD7251567.1"/>
    <property type="molecule type" value="Genomic_DNA"/>
</dbReference>
<evidence type="ECO:0000256" key="11">
    <source>
        <dbReference type="PROSITE-ProRule" id="PRU00094"/>
    </source>
</evidence>
<dbReference type="FunFam" id="3.30.50.10:FF:000001">
    <property type="entry name" value="GATA transcription factor (GATAd)"/>
    <property type="match status" value="1"/>
</dbReference>
<dbReference type="OrthoDB" id="515401at2759"/>
<feature type="region of interest" description="Disordered" evidence="12">
    <location>
        <begin position="274"/>
        <end position="297"/>
    </location>
</feature>
<protein>
    <recommendedName>
        <fullName evidence="13">GATA-type domain-containing protein</fullName>
    </recommendedName>
</protein>
<keyword evidence="7" id="KW-0238">DNA-binding</keyword>
<dbReference type="SUPFAM" id="SSF57716">
    <property type="entry name" value="Glucocorticoid receptor-like (DNA-binding domain)"/>
    <property type="match status" value="2"/>
</dbReference>
<feature type="compositionally biased region" description="Polar residues" evidence="12">
    <location>
        <begin position="274"/>
        <end position="287"/>
    </location>
</feature>
<keyword evidence="15" id="KW-1185">Reference proteome</keyword>
<evidence type="ECO:0000256" key="2">
    <source>
        <dbReference type="ARBA" id="ARBA00022723"/>
    </source>
</evidence>
<evidence type="ECO:0000313" key="14">
    <source>
        <dbReference type="EMBL" id="CAD7251567.1"/>
    </source>
</evidence>
<keyword evidence="10" id="KW-0539">Nucleus</keyword>
<evidence type="ECO:0000256" key="8">
    <source>
        <dbReference type="ARBA" id="ARBA00023159"/>
    </source>
</evidence>
<dbReference type="GO" id="GO:0005634">
    <property type="term" value="C:nucleus"/>
    <property type="evidence" value="ECO:0007669"/>
    <property type="project" value="UniProtKB-SubCell"/>
</dbReference>
<dbReference type="EMBL" id="CAJPEV010003639">
    <property type="protein sequence ID" value="CAG0900220.1"/>
    <property type="molecule type" value="Genomic_DNA"/>
</dbReference>
<feature type="domain" description="GATA-type" evidence="13">
    <location>
        <begin position="345"/>
        <end position="399"/>
    </location>
</feature>
<dbReference type="Pfam" id="PF00320">
    <property type="entry name" value="GATA"/>
    <property type="match status" value="2"/>
</dbReference>
<dbReference type="Gene3D" id="3.30.50.10">
    <property type="entry name" value="Erythroid Transcription Factor GATA-1, subunit A"/>
    <property type="match status" value="2"/>
</dbReference>
<feature type="non-terminal residue" evidence="14">
    <location>
        <position position="1"/>
    </location>
</feature>
<dbReference type="GO" id="GO:0000978">
    <property type="term" value="F:RNA polymerase II cis-regulatory region sequence-specific DNA binding"/>
    <property type="evidence" value="ECO:0007669"/>
    <property type="project" value="TreeGrafter"/>
</dbReference>
<accession>A0A7R9FQX7</accession>
<evidence type="ECO:0000256" key="6">
    <source>
        <dbReference type="ARBA" id="ARBA00023015"/>
    </source>
</evidence>
<evidence type="ECO:0000256" key="12">
    <source>
        <dbReference type="SAM" id="MobiDB-lite"/>
    </source>
</evidence>
<dbReference type="SMART" id="SM00401">
    <property type="entry name" value="ZnF_GATA"/>
    <property type="match status" value="2"/>
</dbReference>
<evidence type="ECO:0000256" key="4">
    <source>
        <dbReference type="ARBA" id="ARBA00022771"/>
    </source>
</evidence>
<comment type="subcellular location">
    <subcellularLocation>
        <location evidence="1">Nucleus</location>
    </subcellularLocation>
</comment>
<feature type="compositionally biased region" description="Low complexity" evidence="12">
    <location>
        <begin position="186"/>
        <end position="209"/>
    </location>
</feature>
<dbReference type="PROSITE" id="PS00344">
    <property type="entry name" value="GATA_ZN_FINGER_1"/>
    <property type="match status" value="2"/>
</dbReference>
<dbReference type="PANTHER" id="PTHR10071">
    <property type="entry name" value="TRANSCRIPTION FACTOR GATA FAMILY MEMBER"/>
    <property type="match status" value="1"/>
</dbReference>
<organism evidence="14">
    <name type="scientific">Darwinula stevensoni</name>
    <dbReference type="NCBI Taxonomy" id="69355"/>
    <lineage>
        <taxon>Eukaryota</taxon>
        <taxon>Metazoa</taxon>
        <taxon>Ecdysozoa</taxon>
        <taxon>Arthropoda</taxon>
        <taxon>Crustacea</taxon>
        <taxon>Oligostraca</taxon>
        <taxon>Ostracoda</taxon>
        <taxon>Podocopa</taxon>
        <taxon>Podocopida</taxon>
        <taxon>Darwinulocopina</taxon>
        <taxon>Darwinuloidea</taxon>
        <taxon>Darwinulidae</taxon>
        <taxon>Darwinula</taxon>
    </lineage>
</organism>
<dbReference type="Proteomes" id="UP000677054">
    <property type="component" value="Unassembled WGS sequence"/>
</dbReference>
<evidence type="ECO:0000256" key="5">
    <source>
        <dbReference type="ARBA" id="ARBA00022833"/>
    </source>
</evidence>
<evidence type="ECO:0000313" key="15">
    <source>
        <dbReference type="Proteomes" id="UP000677054"/>
    </source>
</evidence>
<dbReference type="CDD" id="cd00202">
    <property type="entry name" value="ZnF_GATA"/>
    <property type="match status" value="2"/>
</dbReference>
<feature type="region of interest" description="Disordered" evidence="12">
    <location>
        <begin position="155"/>
        <end position="248"/>
    </location>
</feature>
<name>A0A7R9FQX7_9CRUS</name>
<feature type="compositionally biased region" description="Basic residues" evidence="12">
    <location>
        <begin position="502"/>
        <end position="515"/>
    </location>
</feature>
<evidence type="ECO:0000259" key="13">
    <source>
        <dbReference type="PROSITE" id="PS50114"/>
    </source>
</evidence>
<dbReference type="PANTHER" id="PTHR10071:SF281">
    <property type="entry name" value="BOX A-BINDING FACTOR-RELATED"/>
    <property type="match status" value="1"/>
</dbReference>
<evidence type="ECO:0000256" key="1">
    <source>
        <dbReference type="ARBA" id="ARBA00004123"/>
    </source>
</evidence>
<gene>
    <name evidence="14" type="ORF">DSTB1V02_LOCUS11330</name>
</gene>
<feature type="domain" description="GATA-type" evidence="13">
    <location>
        <begin position="399"/>
        <end position="439"/>
    </location>
</feature>
<feature type="compositionally biased region" description="Low complexity" evidence="12">
    <location>
        <begin position="288"/>
        <end position="297"/>
    </location>
</feature>
<dbReference type="GO" id="GO:0045944">
    <property type="term" value="P:positive regulation of transcription by RNA polymerase II"/>
    <property type="evidence" value="ECO:0007669"/>
    <property type="project" value="TreeGrafter"/>
</dbReference>